<dbReference type="AlphaFoldDB" id="A0A9W6WMW2"/>
<name>A0A9W6WMW2_9STRA</name>
<organism evidence="2 3">
    <name type="scientific">Phytophthora lilii</name>
    <dbReference type="NCBI Taxonomy" id="2077276"/>
    <lineage>
        <taxon>Eukaryota</taxon>
        <taxon>Sar</taxon>
        <taxon>Stramenopiles</taxon>
        <taxon>Oomycota</taxon>
        <taxon>Peronosporomycetes</taxon>
        <taxon>Peronosporales</taxon>
        <taxon>Peronosporaceae</taxon>
        <taxon>Phytophthora</taxon>
    </lineage>
</organism>
<feature type="region of interest" description="Disordered" evidence="1">
    <location>
        <begin position="74"/>
        <end position="107"/>
    </location>
</feature>
<dbReference type="EMBL" id="BSXW01000047">
    <property type="protein sequence ID" value="GMF10569.1"/>
    <property type="molecule type" value="Genomic_DNA"/>
</dbReference>
<dbReference type="Proteomes" id="UP001165083">
    <property type="component" value="Unassembled WGS sequence"/>
</dbReference>
<evidence type="ECO:0000313" key="2">
    <source>
        <dbReference type="EMBL" id="GMF10569.1"/>
    </source>
</evidence>
<proteinExistence type="predicted"/>
<gene>
    <name evidence="2" type="ORF">Plil01_000136200</name>
</gene>
<feature type="compositionally biased region" description="Polar residues" evidence="1">
    <location>
        <begin position="76"/>
        <end position="87"/>
    </location>
</feature>
<evidence type="ECO:0000256" key="1">
    <source>
        <dbReference type="SAM" id="MobiDB-lite"/>
    </source>
</evidence>
<sequence length="107" mass="11430">MRGTQLTTGLAIYVLQHRIDKTAVEGVQAIEVSDPKRACSGYRRWDCGGFDSQVHGDTQKGQGVEDYTALRFALQEGSTDGPSTPSISEHPDTQGDDDYAGKTGPAG</sequence>
<accession>A0A9W6WMW2</accession>
<dbReference type="OrthoDB" id="110562at2759"/>
<keyword evidence="3" id="KW-1185">Reference proteome</keyword>
<evidence type="ECO:0000313" key="3">
    <source>
        <dbReference type="Proteomes" id="UP001165083"/>
    </source>
</evidence>
<comment type="caution">
    <text evidence="2">The sequence shown here is derived from an EMBL/GenBank/DDBJ whole genome shotgun (WGS) entry which is preliminary data.</text>
</comment>
<reference evidence="2" key="1">
    <citation type="submission" date="2023-04" db="EMBL/GenBank/DDBJ databases">
        <title>Phytophthora lilii NBRC 32176.</title>
        <authorList>
            <person name="Ichikawa N."/>
            <person name="Sato H."/>
            <person name="Tonouchi N."/>
        </authorList>
    </citation>
    <scope>NUCLEOTIDE SEQUENCE</scope>
    <source>
        <strain evidence="2">NBRC 32176</strain>
    </source>
</reference>
<protein>
    <submittedName>
        <fullName evidence="2">Unnamed protein product</fullName>
    </submittedName>
</protein>